<protein>
    <recommendedName>
        <fullName evidence="2">Heparan-alpha-glucosaminide N-acetyltransferase catalytic domain-containing protein</fullName>
    </recommendedName>
</protein>
<feature type="transmembrane region" description="Helical" evidence="1">
    <location>
        <begin position="310"/>
        <end position="327"/>
    </location>
</feature>
<feature type="transmembrane region" description="Helical" evidence="1">
    <location>
        <begin position="96"/>
        <end position="115"/>
    </location>
</feature>
<evidence type="ECO:0000313" key="3">
    <source>
        <dbReference type="EMBL" id="GAI87094.1"/>
    </source>
</evidence>
<feature type="transmembrane region" description="Helical" evidence="1">
    <location>
        <begin position="229"/>
        <end position="250"/>
    </location>
</feature>
<feature type="transmembrane region" description="Helical" evidence="1">
    <location>
        <begin position="195"/>
        <end position="217"/>
    </location>
</feature>
<organism evidence="3">
    <name type="scientific">marine sediment metagenome</name>
    <dbReference type="NCBI Taxonomy" id="412755"/>
    <lineage>
        <taxon>unclassified sequences</taxon>
        <taxon>metagenomes</taxon>
        <taxon>ecological metagenomes</taxon>
    </lineage>
</organism>
<feature type="transmembrane region" description="Helical" evidence="1">
    <location>
        <begin position="152"/>
        <end position="175"/>
    </location>
</feature>
<dbReference type="PANTHER" id="PTHR40407">
    <property type="entry name" value="MEMBRANE PROTEIN-LIKE PROTEIN"/>
    <property type="match status" value="1"/>
</dbReference>
<gene>
    <name evidence="3" type="ORF">S12H4_13009</name>
</gene>
<keyword evidence="1" id="KW-1133">Transmembrane helix</keyword>
<sequence>MGELRGRVQALDRLRGLIVVLMALDHANYYVAQAHSSGEYWGGTLPVYPTVWTFLSRLVTHLAAPGFFFLMGVGMVLFAQKRSKEGWHKAEIRRHFLLRGALLILLQILVVNRAWELASSGWDLSLYIGVLTALGGAMIVAAWLVDIRPSILLLLAAIPIIATEVLTPSPARWGYTYHPLLRLLLIPGGTQAFWVNYPLLPWLGVTLFGLAFGQWLIRAGETALRRALWIGLGALLLFVLLRLGNGFGNIRARTAGGGTAFLNLVKYPPSLTFLLLTMGVDLILLRLFYLIEEGSKGSWDPLLVFGRTPLFFYTTHLFLYAGIGRLLTPRGTSLSIMVFYWILGLALLYPACLGFGLWKRRRSSRSLVRLF</sequence>
<dbReference type="EMBL" id="BARW01006204">
    <property type="protein sequence ID" value="GAI87094.1"/>
    <property type="molecule type" value="Genomic_DNA"/>
</dbReference>
<feature type="transmembrane region" description="Helical" evidence="1">
    <location>
        <begin position="339"/>
        <end position="358"/>
    </location>
</feature>
<dbReference type="Pfam" id="PF07786">
    <property type="entry name" value="HGSNAT_cat"/>
    <property type="match status" value="1"/>
</dbReference>
<feature type="transmembrane region" description="Helical" evidence="1">
    <location>
        <begin position="127"/>
        <end position="145"/>
    </location>
</feature>
<accession>X1U479</accession>
<keyword evidence="1" id="KW-0472">Membrane</keyword>
<evidence type="ECO:0000256" key="1">
    <source>
        <dbReference type="SAM" id="Phobius"/>
    </source>
</evidence>
<dbReference type="InterPro" id="IPR012429">
    <property type="entry name" value="HGSNAT_cat"/>
</dbReference>
<feature type="transmembrane region" description="Helical" evidence="1">
    <location>
        <begin position="51"/>
        <end position="76"/>
    </location>
</feature>
<comment type="caution">
    <text evidence="3">The sequence shown here is derived from an EMBL/GenBank/DDBJ whole genome shotgun (WGS) entry which is preliminary data.</text>
</comment>
<proteinExistence type="predicted"/>
<reference evidence="3" key="1">
    <citation type="journal article" date="2014" name="Front. Microbiol.">
        <title>High frequency of phylogenetically diverse reductive dehalogenase-homologous genes in deep subseafloor sedimentary metagenomes.</title>
        <authorList>
            <person name="Kawai M."/>
            <person name="Futagami T."/>
            <person name="Toyoda A."/>
            <person name="Takaki Y."/>
            <person name="Nishi S."/>
            <person name="Hori S."/>
            <person name="Arai W."/>
            <person name="Tsubouchi T."/>
            <person name="Morono Y."/>
            <person name="Uchiyama I."/>
            <person name="Ito T."/>
            <person name="Fujiyama A."/>
            <person name="Inagaki F."/>
            <person name="Takami H."/>
        </authorList>
    </citation>
    <scope>NUCLEOTIDE SEQUENCE</scope>
    <source>
        <strain evidence="3">Expedition CK06-06</strain>
    </source>
</reference>
<feature type="domain" description="Heparan-alpha-glucosaminide N-acetyltransferase catalytic" evidence="2">
    <location>
        <begin position="7"/>
        <end position="225"/>
    </location>
</feature>
<dbReference type="AlphaFoldDB" id="X1U479"/>
<name>X1U479_9ZZZZ</name>
<feature type="transmembrane region" description="Helical" evidence="1">
    <location>
        <begin position="270"/>
        <end position="289"/>
    </location>
</feature>
<feature type="transmembrane region" description="Helical" evidence="1">
    <location>
        <begin position="12"/>
        <end position="31"/>
    </location>
</feature>
<keyword evidence="1" id="KW-0812">Transmembrane</keyword>
<dbReference type="PANTHER" id="PTHR40407:SF1">
    <property type="entry name" value="HEPARAN-ALPHA-GLUCOSAMINIDE N-ACETYLTRANSFERASE CATALYTIC DOMAIN-CONTAINING PROTEIN"/>
    <property type="match status" value="1"/>
</dbReference>
<evidence type="ECO:0000259" key="2">
    <source>
        <dbReference type="Pfam" id="PF07786"/>
    </source>
</evidence>